<dbReference type="PIRSF" id="PIRSF006305">
    <property type="entry name" value="Maf"/>
    <property type="match status" value="1"/>
</dbReference>
<dbReference type="AlphaFoldDB" id="A0AA46DXW7"/>
<dbReference type="InterPro" id="IPR029001">
    <property type="entry name" value="ITPase-like_fam"/>
</dbReference>
<dbReference type="GO" id="GO:0009117">
    <property type="term" value="P:nucleotide metabolic process"/>
    <property type="evidence" value="ECO:0007669"/>
    <property type="project" value="UniProtKB-KW"/>
</dbReference>
<dbReference type="EMBL" id="SOBG01000006">
    <property type="protein sequence ID" value="TDT69118.1"/>
    <property type="molecule type" value="Genomic_DNA"/>
</dbReference>
<feature type="site" description="Important for substrate specificity" evidence="3">
    <location>
        <position position="150"/>
    </location>
</feature>
<proteinExistence type="inferred from homology"/>
<comment type="catalytic activity">
    <reaction evidence="3">
        <text>UTP + H2O = UMP + diphosphate + H(+)</text>
        <dbReference type="Rhea" id="RHEA:29395"/>
        <dbReference type="ChEBI" id="CHEBI:15377"/>
        <dbReference type="ChEBI" id="CHEBI:15378"/>
        <dbReference type="ChEBI" id="CHEBI:33019"/>
        <dbReference type="ChEBI" id="CHEBI:46398"/>
        <dbReference type="ChEBI" id="CHEBI:57865"/>
        <dbReference type="EC" id="3.6.1.9"/>
    </reaction>
</comment>
<dbReference type="NCBIfam" id="TIGR00172">
    <property type="entry name" value="maf"/>
    <property type="match status" value="1"/>
</dbReference>
<sequence length="193" mass="22238">MILASKSPRRKEILEKIFKNIDIKTKEVEEVSDKNDVLEQIMDIANKKAIEVAKQNKTSYILAADTVVVYDNMVLGKPQNKEEAKKYLKMLSGNTHNVITAYSFLNIEKNIKILNYEITKVTFKKLDNELIKWYINQGEPLDKAGAYGIQEKGNLLVEKIEGDFYNVMGFPLSKFVSDLREKLLYDLLQIENL</sequence>
<dbReference type="HAMAP" id="MF_00528">
    <property type="entry name" value="Maf"/>
    <property type="match status" value="1"/>
</dbReference>
<dbReference type="CDD" id="cd00555">
    <property type="entry name" value="Maf"/>
    <property type="match status" value="1"/>
</dbReference>
<protein>
    <recommendedName>
        <fullName evidence="3">dTTP/UTP pyrophosphatase</fullName>
        <shortName evidence="3">dTTPase/UTPase</shortName>
        <ecNumber evidence="3">3.6.1.9</ecNumber>
    </recommendedName>
    <alternativeName>
        <fullName evidence="3">Nucleoside triphosphate pyrophosphatase</fullName>
    </alternativeName>
    <alternativeName>
        <fullName evidence="3">Nucleotide pyrophosphatase</fullName>
        <shortName evidence="3">Nucleotide PPase</shortName>
    </alternativeName>
</protein>
<comment type="function">
    <text evidence="3">Nucleoside triphosphate pyrophosphatase that hydrolyzes dTTP and UTP. May have a dual role in cell division arrest and in preventing the incorporation of modified nucleotides into cellular nucleic acids.</text>
</comment>
<gene>
    <name evidence="4" type="ORF">EV215_1460</name>
</gene>
<accession>A0AA46DXW7</accession>
<dbReference type="PANTHER" id="PTHR43213">
    <property type="entry name" value="BIFUNCTIONAL DTTP/UTP PYROPHOSPHATASE/METHYLTRANSFERASE PROTEIN-RELATED"/>
    <property type="match status" value="1"/>
</dbReference>
<comment type="caution">
    <text evidence="3">Lacks conserved residue(s) required for the propagation of feature annotation.</text>
</comment>
<comment type="cofactor">
    <cofactor evidence="1 3">
        <name>a divalent metal cation</name>
        <dbReference type="ChEBI" id="CHEBI:60240"/>
    </cofactor>
</comment>
<dbReference type="RefSeq" id="WP_134113330.1">
    <property type="nucleotide sequence ID" value="NZ_SOBG01000006.1"/>
</dbReference>
<dbReference type="EC" id="3.6.1.9" evidence="3"/>
<dbReference type="Gene3D" id="3.90.950.10">
    <property type="match status" value="1"/>
</dbReference>
<evidence type="ECO:0000256" key="1">
    <source>
        <dbReference type="ARBA" id="ARBA00001968"/>
    </source>
</evidence>
<comment type="caution">
    <text evidence="4">The sequence shown here is derived from an EMBL/GenBank/DDBJ whole genome shotgun (WGS) entry which is preliminary data.</text>
</comment>
<keyword evidence="3" id="KW-0963">Cytoplasm</keyword>
<comment type="catalytic activity">
    <reaction evidence="3">
        <text>dTTP + H2O = dTMP + diphosphate + H(+)</text>
        <dbReference type="Rhea" id="RHEA:28534"/>
        <dbReference type="ChEBI" id="CHEBI:15377"/>
        <dbReference type="ChEBI" id="CHEBI:15378"/>
        <dbReference type="ChEBI" id="CHEBI:33019"/>
        <dbReference type="ChEBI" id="CHEBI:37568"/>
        <dbReference type="ChEBI" id="CHEBI:63528"/>
        <dbReference type="EC" id="3.6.1.9"/>
    </reaction>
</comment>
<feature type="site" description="Important for substrate specificity" evidence="3">
    <location>
        <position position="66"/>
    </location>
</feature>
<dbReference type="PANTHER" id="PTHR43213:SF5">
    <property type="entry name" value="BIFUNCTIONAL DTTP_UTP PYROPHOSPHATASE_METHYLTRANSFERASE PROTEIN-RELATED"/>
    <property type="match status" value="1"/>
</dbReference>
<dbReference type="GO" id="GO:0005737">
    <property type="term" value="C:cytoplasm"/>
    <property type="evidence" value="ECO:0007669"/>
    <property type="project" value="UniProtKB-SubCell"/>
</dbReference>
<keyword evidence="5" id="KW-1185">Reference proteome</keyword>
<evidence type="ECO:0000256" key="3">
    <source>
        <dbReference type="HAMAP-Rule" id="MF_00528"/>
    </source>
</evidence>
<organism evidence="4 5">
    <name type="scientific">Hypnocyclicus thermotrophus</name>
    <dbReference type="NCBI Taxonomy" id="1627895"/>
    <lineage>
        <taxon>Bacteria</taxon>
        <taxon>Fusobacteriati</taxon>
        <taxon>Fusobacteriota</taxon>
        <taxon>Fusobacteriia</taxon>
        <taxon>Fusobacteriales</taxon>
        <taxon>Fusobacteriaceae</taxon>
        <taxon>Hypnocyclicus</taxon>
    </lineage>
</organism>
<keyword evidence="3" id="KW-0546">Nucleotide metabolism</keyword>
<comment type="subcellular location">
    <subcellularLocation>
        <location evidence="3">Cytoplasm</location>
    </subcellularLocation>
</comment>
<dbReference type="Proteomes" id="UP000294678">
    <property type="component" value="Unassembled WGS sequence"/>
</dbReference>
<evidence type="ECO:0000313" key="5">
    <source>
        <dbReference type="Proteomes" id="UP000294678"/>
    </source>
</evidence>
<evidence type="ECO:0000256" key="2">
    <source>
        <dbReference type="ARBA" id="ARBA00022801"/>
    </source>
</evidence>
<feature type="active site" description="Proton acceptor" evidence="3">
    <location>
        <position position="65"/>
    </location>
</feature>
<evidence type="ECO:0000313" key="4">
    <source>
        <dbReference type="EMBL" id="TDT69118.1"/>
    </source>
</evidence>
<feature type="site" description="Important for substrate specificity" evidence="3">
    <location>
        <position position="9"/>
    </location>
</feature>
<dbReference type="Pfam" id="PF02545">
    <property type="entry name" value="Maf"/>
    <property type="match status" value="1"/>
</dbReference>
<reference evidence="4 5" key="1">
    <citation type="submission" date="2019-03" db="EMBL/GenBank/DDBJ databases">
        <title>Genomic Encyclopedia of Type Strains, Phase IV (KMG-IV): sequencing the most valuable type-strain genomes for metagenomic binning, comparative biology and taxonomic classification.</title>
        <authorList>
            <person name="Goeker M."/>
        </authorList>
    </citation>
    <scope>NUCLEOTIDE SEQUENCE [LARGE SCALE GENOMIC DNA]</scope>
    <source>
        <strain evidence="4 5">DSM 100055</strain>
    </source>
</reference>
<dbReference type="GO" id="GO:0047429">
    <property type="term" value="F:nucleoside triphosphate diphosphatase activity"/>
    <property type="evidence" value="ECO:0007669"/>
    <property type="project" value="UniProtKB-EC"/>
</dbReference>
<name>A0AA46DXW7_9FUSO</name>
<dbReference type="InterPro" id="IPR003697">
    <property type="entry name" value="Maf-like"/>
</dbReference>
<keyword evidence="2 3" id="KW-0378">Hydrolase</keyword>
<comment type="similarity">
    <text evidence="3">Belongs to the Maf family. YhdE subfamily.</text>
</comment>
<dbReference type="SUPFAM" id="SSF52972">
    <property type="entry name" value="ITPase-like"/>
    <property type="match status" value="1"/>
</dbReference>